<dbReference type="AlphaFoldDB" id="A0A149U0C1"/>
<reference evidence="3 4" key="1">
    <citation type="submission" date="2015-06" db="EMBL/GenBank/DDBJ databases">
        <title>Improved classification and identification of acetic acid bacteria using matrix-assisted laser desorption/ionization time-of-flight mass spectrometry; Gluconobacter nephelii and Gluconobacter uchimurae are later heterotypic synonyms of Gluconobacter japonicus and Gluconobacter oxydans, respectively.</title>
        <authorList>
            <person name="Li L."/>
            <person name="Cleenwerck I."/>
            <person name="De Vuyst L."/>
            <person name="Vandamme P."/>
        </authorList>
    </citation>
    <scope>NUCLEOTIDE SEQUENCE [LARGE SCALE GENOMIC DNA]</scope>
    <source>
        <strain evidence="3 4">LMG 23690</strain>
    </source>
</reference>
<dbReference type="GO" id="GO:0016805">
    <property type="term" value="F:dipeptidase activity"/>
    <property type="evidence" value="ECO:0007669"/>
    <property type="project" value="TreeGrafter"/>
</dbReference>
<dbReference type="NCBIfam" id="TIGR01891">
    <property type="entry name" value="amidohydrolases"/>
    <property type="match status" value="1"/>
</dbReference>
<dbReference type="GO" id="GO:0046657">
    <property type="term" value="P:folic acid catabolic process"/>
    <property type="evidence" value="ECO:0007669"/>
    <property type="project" value="TreeGrafter"/>
</dbReference>
<dbReference type="InterPro" id="IPR036264">
    <property type="entry name" value="Bact_exopeptidase_dim_dom"/>
</dbReference>
<dbReference type="SUPFAM" id="SSF53187">
    <property type="entry name" value="Zn-dependent exopeptidases"/>
    <property type="match status" value="1"/>
</dbReference>
<dbReference type="GO" id="GO:0005737">
    <property type="term" value="C:cytoplasm"/>
    <property type="evidence" value="ECO:0007669"/>
    <property type="project" value="TreeGrafter"/>
</dbReference>
<dbReference type="PIRSF" id="PIRSF037227">
    <property type="entry name" value="Aminobenzoyl-glu_utiliz_pB"/>
    <property type="match status" value="1"/>
</dbReference>
<evidence type="ECO:0000313" key="3">
    <source>
        <dbReference type="EMBL" id="KXV58810.1"/>
    </source>
</evidence>
<dbReference type="Gene3D" id="3.40.630.10">
    <property type="entry name" value="Zn peptidases"/>
    <property type="match status" value="1"/>
</dbReference>
<dbReference type="PANTHER" id="PTHR30575">
    <property type="entry name" value="PEPTIDASE M20"/>
    <property type="match status" value="1"/>
</dbReference>
<comment type="caution">
    <text evidence="3">The sequence shown here is derived from an EMBL/GenBank/DDBJ whole genome shotgun (WGS) entry which is preliminary data.</text>
</comment>
<keyword evidence="1 3" id="KW-0378">Hydrolase</keyword>
<dbReference type="PANTHER" id="PTHR30575:SF0">
    <property type="entry name" value="XAA-ARG DIPEPTIDASE"/>
    <property type="match status" value="1"/>
</dbReference>
<sequence>MQNEKTIWQLVDQKGPVFETLSESVWDVPETNFQEVSSCALHRETLLEQGFRVTECAGGLKTAVMGESGKGGPVIAFLGEFDALPNLSQQANVSHPAPITPDGNGHGCGHNLLGAGALAAATAVKDWLEQTGTPGTVRYYGCPAEEGGAGKVFMIRNGAFDGVDCAISWHPFAFTTVCPPSSLANVCMDFVFTGRSSHAAMSPHLGRSALDAAELMNVGVNYLREHMLPTSRIHYAYINAGGKAANVVQSETRIRYMIRAEKLEDLFPLQKRVENIAHGAALMTETQVDIQVLSGMANLMPAPKLEKLMQHNIEELGPLPLSPTDYHYAQDIQATIPQTDIVSAYSMMEIPYQENVSIFNEIIPYRPYFTKNILGSTDVGDVSWIVPTVQLLATTMAVGTSLHSWQATAQGKSSLAHKGMLHAAKIMAATAINILENPSILEKENKKRDYKAIIPKTVEPPSTHEPR</sequence>
<dbReference type="GO" id="GO:0071713">
    <property type="term" value="F:para-aminobenzoyl-glutamate hydrolase activity"/>
    <property type="evidence" value="ECO:0007669"/>
    <property type="project" value="TreeGrafter"/>
</dbReference>
<dbReference type="SUPFAM" id="SSF55031">
    <property type="entry name" value="Bacterial exopeptidase dimerisation domain"/>
    <property type="match status" value="1"/>
</dbReference>
<proteinExistence type="predicted"/>
<evidence type="ECO:0000259" key="2">
    <source>
        <dbReference type="Pfam" id="PF07687"/>
    </source>
</evidence>
<dbReference type="PATRIC" id="fig|446692.4.peg.1867"/>
<feature type="domain" description="Peptidase M20 dimerisation" evidence="2">
    <location>
        <begin position="189"/>
        <end position="277"/>
    </location>
</feature>
<name>A0A149U0C1_9PROT</name>
<gene>
    <name evidence="3" type="ORF">AD948_10695</name>
</gene>
<dbReference type="InterPro" id="IPR011650">
    <property type="entry name" value="Peptidase_M20_dimer"/>
</dbReference>
<dbReference type="EMBL" id="LHZU01000135">
    <property type="protein sequence ID" value="KXV58810.1"/>
    <property type="molecule type" value="Genomic_DNA"/>
</dbReference>
<dbReference type="InterPro" id="IPR017439">
    <property type="entry name" value="Amidohydrolase"/>
</dbReference>
<accession>A0A149U0C1</accession>
<dbReference type="Proteomes" id="UP000075360">
    <property type="component" value="Unassembled WGS sequence"/>
</dbReference>
<dbReference type="Pfam" id="PF01546">
    <property type="entry name" value="Peptidase_M20"/>
    <property type="match status" value="1"/>
</dbReference>
<dbReference type="Gene3D" id="3.30.70.360">
    <property type="match status" value="1"/>
</dbReference>
<dbReference type="InterPro" id="IPR002933">
    <property type="entry name" value="Peptidase_M20"/>
</dbReference>
<evidence type="ECO:0000313" key="4">
    <source>
        <dbReference type="Proteomes" id="UP000075360"/>
    </source>
</evidence>
<dbReference type="Pfam" id="PF07687">
    <property type="entry name" value="M20_dimer"/>
    <property type="match status" value="1"/>
</dbReference>
<organism evidence="3 4">
    <name type="scientific">Acetobacter senegalensis</name>
    <dbReference type="NCBI Taxonomy" id="446692"/>
    <lineage>
        <taxon>Bacteria</taxon>
        <taxon>Pseudomonadati</taxon>
        <taxon>Pseudomonadota</taxon>
        <taxon>Alphaproteobacteria</taxon>
        <taxon>Acetobacterales</taxon>
        <taxon>Acetobacteraceae</taxon>
        <taxon>Acetobacter</taxon>
    </lineage>
</organism>
<protein>
    <submittedName>
        <fullName evidence="3">Amidohydrolase</fullName>
    </submittedName>
</protein>
<dbReference type="FunFam" id="3.30.70.360:FF:000004">
    <property type="entry name" value="Peptidase M20 domain-containing protein 2"/>
    <property type="match status" value="1"/>
</dbReference>
<evidence type="ECO:0000256" key="1">
    <source>
        <dbReference type="ARBA" id="ARBA00022801"/>
    </source>
</evidence>
<dbReference type="InterPro" id="IPR052030">
    <property type="entry name" value="Peptidase_M20/M20A_hydrolases"/>
</dbReference>
<dbReference type="OrthoDB" id="9781032at2"/>
<dbReference type="InterPro" id="IPR017145">
    <property type="entry name" value="Aminobenzoyl-glu_utiliz_pB"/>
</dbReference>